<keyword evidence="3" id="KW-1185">Reference proteome</keyword>
<reference evidence="2 3" key="1">
    <citation type="submission" date="2018-02" db="EMBL/GenBank/DDBJ databases">
        <title>Genome sequence of the basidiomycete white-rot fungus Phlebia centrifuga.</title>
        <authorList>
            <person name="Granchi Z."/>
            <person name="Peng M."/>
            <person name="de Vries R.P."/>
            <person name="Hilden K."/>
            <person name="Makela M.R."/>
            <person name="Grigoriev I."/>
            <person name="Riley R."/>
        </authorList>
    </citation>
    <scope>NUCLEOTIDE SEQUENCE [LARGE SCALE GENOMIC DNA]</scope>
    <source>
        <strain evidence="2 3">FBCC195</strain>
    </source>
</reference>
<feature type="region of interest" description="Disordered" evidence="1">
    <location>
        <begin position="64"/>
        <end position="86"/>
    </location>
</feature>
<comment type="caution">
    <text evidence="2">The sequence shown here is derived from an EMBL/GenBank/DDBJ whole genome shotgun (WGS) entry which is preliminary data.</text>
</comment>
<sequence length="86" mass="9794">MSGTHFPTSKLRANVGNTVQLLSQPVQGEEGKKDRLCIWLTTVCHWQCWRNYAPESDNANQTILRPYGSIPDDVQTERLGAHRNTR</sequence>
<protein>
    <submittedName>
        <fullName evidence="2">Uncharacterized protein</fullName>
    </submittedName>
</protein>
<dbReference type="AlphaFoldDB" id="A0A2R6NGD4"/>
<organism evidence="2 3">
    <name type="scientific">Hermanssonia centrifuga</name>
    <dbReference type="NCBI Taxonomy" id="98765"/>
    <lineage>
        <taxon>Eukaryota</taxon>
        <taxon>Fungi</taxon>
        <taxon>Dikarya</taxon>
        <taxon>Basidiomycota</taxon>
        <taxon>Agaricomycotina</taxon>
        <taxon>Agaricomycetes</taxon>
        <taxon>Polyporales</taxon>
        <taxon>Meruliaceae</taxon>
        <taxon>Hermanssonia</taxon>
    </lineage>
</organism>
<gene>
    <name evidence="2" type="ORF">PHLCEN_2v12711</name>
</gene>
<proteinExistence type="predicted"/>
<evidence type="ECO:0000313" key="3">
    <source>
        <dbReference type="Proteomes" id="UP000186601"/>
    </source>
</evidence>
<name>A0A2R6NGD4_9APHY</name>
<dbReference type="EMBL" id="MLYV02001285">
    <property type="protein sequence ID" value="PSR71444.1"/>
    <property type="molecule type" value="Genomic_DNA"/>
</dbReference>
<evidence type="ECO:0000313" key="2">
    <source>
        <dbReference type="EMBL" id="PSR71444.1"/>
    </source>
</evidence>
<accession>A0A2R6NGD4</accession>
<dbReference type="Proteomes" id="UP000186601">
    <property type="component" value="Unassembled WGS sequence"/>
</dbReference>
<evidence type="ECO:0000256" key="1">
    <source>
        <dbReference type="SAM" id="MobiDB-lite"/>
    </source>
</evidence>